<feature type="region of interest" description="Disordered" evidence="14">
    <location>
        <begin position="577"/>
        <end position="618"/>
    </location>
</feature>
<keyword evidence="8" id="KW-0464">Manganese</keyword>
<evidence type="ECO:0000256" key="6">
    <source>
        <dbReference type="ARBA" id="ARBA00023056"/>
    </source>
</evidence>
<protein>
    <recommendedName>
        <fullName evidence="10">glycogenin glucosyltransferase</fullName>
        <ecNumber evidence="10">2.4.1.186</ecNumber>
    </recommendedName>
</protein>
<keyword evidence="3" id="KW-0963">Cytoplasm</keyword>
<comment type="catalytic activity">
    <reaction evidence="12">
        <text>L-tyrosyl-[glycogenin] + UDP-alpha-D-glucose = alpha-D-glucosyl-L-tyrosyl-[glycogenin] + UDP + H(+)</text>
        <dbReference type="Rhea" id="RHEA:23360"/>
        <dbReference type="Rhea" id="RHEA-COMP:14604"/>
        <dbReference type="Rhea" id="RHEA-COMP:14605"/>
        <dbReference type="ChEBI" id="CHEBI:15378"/>
        <dbReference type="ChEBI" id="CHEBI:46858"/>
        <dbReference type="ChEBI" id="CHEBI:58223"/>
        <dbReference type="ChEBI" id="CHEBI:58885"/>
        <dbReference type="ChEBI" id="CHEBI:140573"/>
        <dbReference type="EC" id="2.4.1.186"/>
    </reaction>
</comment>
<comment type="subcellular location">
    <subcellularLocation>
        <location evidence="2">Cytoplasm</location>
    </subcellularLocation>
</comment>
<evidence type="ECO:0000313" key="16">
    <source>
        <dbReference type="Proteomes" id="UP000800235"/>
    </source>
</evidence>
<dbReference type="GO" id="GO:0008466">
    <property type="term" value="F:glycogenin glucosyltransferase activity"/>
    <property type="evidence" value="ECO:0007669"/>
    <property type="project" value="UniProtKB-EC"/>
</dbReference>
<proteinExistence type="inferred from homology"/>
<dbReference type="GO" id="GO:0046872">
    <property type="term" value="F:metal ion binding"/>
    <property type="evidence" value="ECO:0007669"/>
    <property type="project" value="UniProtKB-KW"/>
</dbReference>
<evidence type="ECO:0000256" key="4">
    <source>
        <dbReference type="ARBA" id="ARBA00022679"/>
    </source>
</evidence>
<evidence type="ECO:0000256" key="3">
    <source>
        <dbReference type="ARBA" id="ARBA00022490"/>
    </source>
</evidence>
<dbReference type="OrthoDB" id="2014201at2759"/>
<gene>
    <name evidence="15" type="ORF">EJ08DRAFT_647598</name>
</gene>
<evidence type="ECO:0000256" key="11">
    <source>
        <dbReference type="ARBA" id="ARBA00050886"/>
    </source>
</evidence>
<comment type="similarity">
    <text evidence="9">Belongs to the glycosyltransferase 8 family. Glycogenin subfamily.</text>
</comment>
<dbReference type="FunFam" id="3.90.550.10:FF:000092">
    <property type="entry name" value="Glycogenin 2"/>
    <property type="match status" value="1"/>
</dbReference>
<dbReference type="InterPro" id="IPR002495">
    <property type="entry name" value="Glyco_trans_8"/>
</dbReference>
<feature type="region of interest" description="Disordered" evidence="14">
    <location>
        <begin position="507"/>
        <end position="531"/>
    </location>
</feature>
<evidence type="ECO:0000256" key="2">
    <source>
        <dbReference type="ARBA" id="ARBA00004496"/>
    </source>
</evidence>
<feature type="compositionally biased region" description="Basic and acidic residues" evidence="14">
    <location>
        <begin position="685"/>
        <end position="697"/>
    </location>
</feature>
<comment type="caution">
    <text evidence="15">The sequence shown here is derived from an EMBL/GenBank/DDBJ whole genome shotgun (WGS) entry which is preliminary data.</text>
</comment>
<dbReference type="SUPFAM" id="SSF53448">
    <property type="entry name" value="Nucleotide-diphospho-sugar transferases"/>
    <property type="match status" value="1"/>
</dbReference>
<feature type="compositionally biased region" description="Basic and acidic residues" evidence="14">
    <location>
        <begin position="582"/>
        <end position="591"/>
    </location>
</feature>
<evidence type="ECO:0000256" key="10">
    <source>
        <dbReference type="ARBA" id="ARBA00038934"/>
    </source>
</evidence>
<feature type="region of interest" description="Disordered" evidence="14">
    <location>
        <begin position="419"/>
        <end position="456"/>
    </location>
</feature>
<feature type="compositionally biased region" description="Polar residues" evidence="14">
    <location>
        <begin position="426"/>
        <end position="442"/>
    </location>
</feature>
<evidence type="ECO:0000256" key="1">
    <source>
        <dbReference type="ARBA" id="ARBA00001936"/>
    </source>
</evidence>
<comment type="catalytic activity">
    <reaction evidence="11">
        <text>[1,4-alpha-D-glucosyl](n)-L-tyrosyl-[glycogenin] + UDP-alpha-D-glucose = [1,4-alpha-D-glucosyl](n+1)-L-tyrosyl-[glycogenin] + UDP + H(+)</text>
        <dbReference type="Rhea" id="RHEA:56560"/>
        <dbReference type="Rhea" id="RHEA-COMP:14606"/>
        <dbReference type="Rhea" id="RHEA-COMP:14607"/>
        <dbReference type="ChEBI" id="CHEBI:15378"/>
        <dbReference type="ChEBI" id="CHEBI:58223"/>
        <dbReference type="ChEBI" id="CHEBI:58885"/>
        <dbReference type="ChEBI" id="CHEBI:140574"/>
        <dbReference type="EC" id="2.4.1.186"/>
    </reaction>
</comment>
<evidence type="ECO:0000256" key="12">
    <source>
        <dbReference type="ARBA" id="ARBA00052293"/>
    </source>
</evidence>
<keyword evidence="5" id="KW-0479">Metal-binding</keyword>
<organism evidence="15 16">
    <name type="scientific">Tothia fuscella</name>
    <dbReference type="NCBI Taxonomy" id="1048955"/>
    <lineage>
        <taxon>Eukaryota</taxon>
        <taxon>Fungi</taxon>
        <taxon>Dikarya</taxon>
        <taxon>Ascomycota</taxon>
        <taxon>Pezizomycotina</taxon>
        <taxon>Dothideomycetes</taxon>
        <taxon>Pleosporomycetidae</taxon>
        <taxon>Venturiales</taxon>
        <taxon>Cylindrosympodiaceae</taxon>
        <taxon>Tothia</taxon>
    </lineage>
</organism>
<evidence type="ECO:0000256" key="5">
    <source>
        <dbReference type="ARBA" id="ARBA00022723"/>
    </source>
</evidence>
<reference evidence="15" key="1">
    <citation type="journal article" date="2020" name="Stud. Mycol.">
        <title>101 Dothideomycetes genomes: a test case for predicting lifestyles and emergence of pathogens.</title>
        <authorList>
            <person name="Haridas S."/>
            <person name="Albert R."/>
            <person name="Binder M."/>
            <person name="Bloem J."/>
            <person name="Labutti K."/>
            <person name="Salamov A."/>
            <person name="Andreopoulos B."/>
            <person name="Baker S."/>
            <person name="Barry K."/>
            <person name="Bills G."/>
            <person name="Bluhm B."/>
            <person name="Cannon C."/>
            <person name="Castanera R."/>
            <person name="Culley D."/>
            <person name="Daum C."/>
            <person name="Ezra D."/>
            <person name="Gonzalez J."/>
            <person name="Henrissat B."/>
            <person name="Kuo A."/>
            <person name="Liang C."/>
            <person name="Lipzen A."/>
            <person name="Lutzoni F."/>
            <person name="Magnuson J."/>
            <person name="Mondo S."/>
            <person name="Nolan M."/>
            <person name="Ohm R."/>
            <person name="Pangilinan J."/>
            <person name="Park H.-J."/>
            <person name="Ramirez L."/>
            <person name="Alfaro M."/>
            <person name="Sun H."/>
            <person name="Tritt A."/>
            <person name="Yoshinaga Y."/>
            <person name="Zwiers L.-H."/>
            <person name="Turgeon B."/>
            <person name="Goodwin S."/>
            <person name="Spatafora J."/>
            <person name="Crous P."/>
            <person name="Grigoriev I."/>
        </authorList>
    </citation>
    <scope>NUCLEOTIDE SEQUENCE</scope>
    <source>
        <strain evidence="15">CBS 130266</strain>
    </source>
</reference>
<name>A0A9P4U184_9PEZI</name>
<feature type="region of interest" description="Disordered" evidence="14">
    <location>
        <begin position="648"/>
        <end position="697"/>
    </location>
</feature>
<dbReference type="Gene3D" id="3.90.550.10">
    <property type="entry name" value="Spore Coat Polysaccharide Biosynthesis Protein SpsA, Chain A"/>
    <property type="match status" value="1"/>
</dbReference>
<dbReference type="InterPro" id="IPR029044">
    <property type="entry name" value="Nucleotide-diphossugar_trans"/>
</dbReference>
<evidence type="ECO:0000256" key="13">
    <source>
        <dbReference type="ARBA" id="ARBA00057883"/>
    </source>
</evidence>
<comment type="function">
    <text evidence="13">Self-glucosylating initiator of glycogen synthesis. It catalyzes the formation of a short alpha (1,4)-glucosyl chain covalently attached via a glucose 1-O-tyrosyl linkage to internal tyrosine residues and these chains act as primers for the elongation reaction catalyzed by glycogen synthase.</text>
</comment>
<accession>A0A9P4U184</accession>
<dbReference type="Proteomes" id="UP000800235">
    <property type="component" value="Unassembled WGS sequence"/>
</dbReference>
<evidence type="ECO:0000256" key="8">
    <source>
        <dbReference type="ARBA" id="ARBA00023211"/>
    </source>
</evidence>
<keyword evidence="16" id="KW-1185">Reference proteome</keyword>
<keyword evidence="7" id="KW-0325">Glycoprotein</keyword>
<keyword evidence="6" id="KW-0320">Glycogen biosynthesis</keyword>
<evidence type="ECO:0000256" key="9">
    <source>
        <dbReference type="ARBA" id="ARBA00038162"/>
    </source>
</evidence>
<dbReference type="Pfam" id="PF01501">
    <property type="entry name" value="Glyco_transf_8"/>
    <property type="match status" value="1"/>
</dbReference>
<comment type="cofactor">
    <cofactor evidence="1">
        <name>Mn(2+)</name>
        <dbReference type="ChEBI" id="CHEBI:29035"/>
    </cofactor>
</comment>
<evidence type="ECO:0000256" key="7">
    <source>
        <dbReference type="ARBA" id="ARBA00023180"/>
    </source>
</evidence>
<dbReference type="GO" id="GO:0005737">
    <property type="term" value="C:cytoplasm"/>
    <property type="evidence" value="ECO:0007669"/>
    <property type="project" value="UniProtKB-SubCell"/>
</dbReference>
<sequence length="697" mass="77334">MAVSGEDVYFTLVMNDQYLPGAAVLAHSLRDGGTKKKLAALITLETISADAITELKALFDYVIPVDRIANPNPANLHLMSRADLLYSFTKIALWRQTQFRKIVYIDSDVVALRAPDELFDVPASFAAAPDVGWPDAFNSGVMVISPNMGDYWALQTLAASGDSFDGADQGLLNQYYEHKDWHRLSFTYNCTPSAEYQWEPAYRFHKSNIKMVHFIGKNKPWTKGRQAMGGSGVYSELLARWWAVYDRHLKNPIPRYTPGKQSASSTMAIQKQVFGEPTEIDYGSPRIVLHEPTPDNPPTAIEQPFTEPGEVAENLMEGITEPTPTIEQRRFSAPQMEWDATRSAPPSESKPEAVHFPTHTYTFSDDTKPYQPPASYPEPPKDMYYEIPSEKPQPSQRPKAIFPWEERAEENIPSRVFAEDSPLRSLPTSVQSSRTATESPSMYPQPDDSIEPFAPQSNAWDNVASIDRYVRAVMDAQTRRTKAQEAGHELLSPIPGGRRESLILTDFPTSDDRPSLPVTPAPIRRPSFWGDERDEAGALPAAEGVPDQAEWNPTQQLENLRRTSLVEFEHLKLPSSASRKLSNRDMPEHAVDPTNIAASVLPPNKDATEEGKTPDTGLSTVLEEEGSLDELSPTSTAFSNATITAELDGSATRGGKVMFSEPDFAPADAPSEFLRRSPGSFSAETAREDNTLSPTER</sequence>
<keyword evidence="4 15" id="KW-0808">Transferase</keyword>
<dbReference type="EMBL" id="MU007022">
    <property type="protein sequence ID" value="KAF2433221.1"/>
    <property type="molecule type" value="Genomic_DNA"/>
</dbReference>
<dbReference type="PANTHER" id="PTHR11183">
    <property type="entry name" value="GLYCOGENIN SUBFAMILY MEMBER"/>
    <property type="match status" value="1"/>
</dbReference>
<evidence type="ECO:0000256" key="14">
    <source>
        <dbReference type="SAM" id="MobiDB-lite"/>
    </source>
</evidence>
<dbReference type="CDD" id="cd02537">
    <property type="entry name" value="GT8_Glycogenin"/>
    <property type="match status" value="1"/>
</dbReference>
<dbReference type="GO" id="GO:0005978">
    <property type="term" value="P:glycogen biosynthetic process"/>
    <property type="evidence" value="ECO:0007669"/>
    <property type="project" value="UniProtKB-KW"/>
</dbReference>
<dbReference type="InterPro" id="IPR050587">
    <property type="entry name" value="GNT1/Glycosyltrans_8"/>
</dbReference>
<dbReference type="AlphaFoldDB" id="A0A9P4U184"/>
<dbReference type="EC" id="2.4.1.186" evidence="10"/>
<evidence type="ECO:0000313" key="15">
    <source>
        <dbReference type="EMBL" id="KAF2433221.1"/>
    </source>
</evidence>